<dbReference type="PANTHER" id="PTHR10302">
    <property type="entry name" value="SINGLE-STRANDED DNA-BINDING PROTEIN"/>
    <property type="match status" value="1"/>
</dbReference>
<dbReference type="Gene3D" id="2.40.50.140">
    <property type="entry name" value="Nucleic acid-binding proteins"/>
    <property type="match status" value="1"/>
</dbReference>
<dbReference type="PANTHER" id="PTHR10302:SF0">
    <property type="entry name" value="SINGLE-STRANDED DNA-BINDING PROTEIN, MITOCHONDRIAL"/>
    <property type="match status" value="1"/>
</dbReference>
<dbReference type="EMBL" id="CP019236">
    <property type="protein sequence ID" value="APW37619.1"/>
    <property type="molecule type" value="Genomic_DNA"/>
</dbReference>
<evidence type="ECO:0000256" key="4">
    <source>
        <dbReference type="SAM" id="MobiDB-lite"/>
    </source>
</evidence>
<dbReference type="GO" id="GO:0003697">
    <property type="term" value="F:single-stranded DNA binding"/>
    <property type="evidence" value="ECO:0007669"/>
    <property type="project" value="InterPro"/>
</dbReference>
<keyword evidence="1 2" id="KW-0238">DNA-binding</keyword>
<evidence type="ECO:0000256" key="1">
    <source>
        <dbReference type="ARBA" id="ARBA00023125"/>
    </source>
</evidence>
<dbReference type="AlphaFoldDB" id="A0A1P8JV29"/>
<organism evidence="5 6">
    <name type="scientific">Rhodoferax koreensis</name>
    <dbReference type="NCBI Taxonomy" id="1842727"/>
    <lineage>
        <taxon>Bacteria</taxon>
        <taxon>Pseudomonadati</taxon>
        <taxon>Pseudomonadota</taxon>
        <taxon>Betaproteobacteria</taxon>
        <taxon>Burkholderiales</taxon>
        <taxon>Comamonadaceae</taxon>
        <taxon>Rhodoferax</taxon>
    </lineage>
</organism>
<feature type="compositionally biased region" description="Basic and acidic residues" evidence="4">
    <location>
        <begin position="72"/>
        <end position="91"/>
    </location>
</feature>
<name>A0A1P8JV29_9BURK</name>
<dbReference type="Pfam" id="PF00436">
    <property type="entry name" value="SSB"/>
    <property type="match status" value="1"/>
</dbReference>
<evidence type="ECO:0000256" key="3">
    <source>
        <dbReference type="RuleBase" id="RU000524"/>
    </source>
</evidence>
<keyword evidence="6" id="KW-1185">Reference proteome</keyword>
<dbReference type="GO" id="GO:0009295">
    <property type="term" value="C:nucleoid"/>
    <property type="evidence" value="ECO:0007669"/>
    <property type="project" value="TreeGrafter"/>
</dbReference>
<dbReference type="PROSITE" id="PS50935">
    <property type="entry name" value="SSB"/>
    <property type="match status" value="1"/>
</dbReference>
<feature type="compositionally biased region" description="Low complexity" evidence="4">
    <location>
        <begin position="101"/>
        <end position="116"/>
    </location>
</feature>
<evidence type="ECO:0000256" key="2">
    <source>
        <dbReference type="PROSITE-ProRule" id="PRU00252"/>
    </source>
</evidence>
<dbReference type="InterPro" id="IPR012340">
    <property type="entry name" value="NA-bd_OB-fold"/>
</dbReference>
<dbReference type="KEGG" id="rhy:RD110_10820"/>
<dbReference type="InterPro" id="IPR000424">
    <property type="entry name" value="Primosome_PriB/ssb"/>
</dbReference>
<dbReference type="SUPFAM" id="SSF50249">
    <property type="entry name" value="Nucleic acid-binding proteins"/>
    <property type="match status" value="1"/>
</dbReference>
<protein>
    <recommendedName>
        <fullName evidence="3">Single-stranded DNA-binding protein</fullName>
    </recommendedName>
</protein>
<accession>A0A1P8JV29</accession>
<proteinExistence type="predicted"/>
<dbReference type="NCBIfam" id="TIGR00621">
    <property type="entry name" value="ssb"/>
    <property type="match status" value="1"/>
</dbReference>
<feature type="region of interest" description="Disordered" evidence="4">
    <location>
        <begin position="67"/>
        <end position="125"/>
    </location>
</feature>
<evidence type="ECO:0000313" key="5">
    <source>
        <dbReference type="EMBL" id="APW37619.1"/>
    </source>
</evidence>
<dbReference type="OrthoDB" id="9809878at2"/>
<sequence length="145" mass="15439">MNNITIAGPLGKDSELRTINSGDQVLSFSVADSAGRDKPTIWWNCQLWGKRAAALQQYLAKGQQVAVSGSVSEREWKDKDGNPRKSLEIRVNDVALQGSKSAQEPAARPSAAPAPAGGSGFDDFGDGGDIPFADPLHNRAYCLVI</sequence>
<evidence type="ECO:0000313" key="6">
    <source>
        <dbReference type="Proteomes" id="UP000186609"/>
    </source>
</evidence>
<dbReference type="STRING" id="1842727.RD110_10820"/>
<reference evidence="5 6" key="1">
    <citation type="submission" date="2017-01" db="EMBL/GenBank/DDBJ databases">
        <authorList>
            <person name="Mah S.A."/>
            <person name="Swanson W.J."/>
            <person name="Moy G.W."/>
            <person name="Vacquier V.D."/>
        </authorList>
    </citation>
    <scope>NUCLEOTIDE SEQUENCE [LARGE SCALE GENOMIC DNA]</scope>
    <source>
        <strain evidence="5 6">DCY110</strain>
    </source>
</reference>
<dbReference type="GO" id="GO:0006260">
    <property type="term" value="P:DNA replication"/>
    <property type="evidence" value="ECO:0007669"/>
    <property type="project" value="InterPro"/>
</dbReference>
<dbReference type="CDD" id="cd04496">
    <property type="entry name" value="SSB_OBF"/>
    <property type="match status" value="1"/>
</dbReference>
<dbReference type="RefSeq" id="WP_076199323.1">
    <property type="nucleotide sequence ID" value="NZ_CP019236.1"/>
</dbReference>
<dbReference type="Proteomes" id="UP000186609">
    <property type="component" value="Chromosome"/>
</dbReference>
<gene>
    <name evidence="5" type="ORF">RD110_10820</name>
</gene>
<dbReference type="InterPro" id="IPR011344">
    <property type="entry name" value="ssDNA-bd"/>
</dbReference>